<proteinExistence type="predicted"/>
<keyword evidence="5" id="KW-1185">Reference proteome</keyword>
<reference evidence="5" key="1">
    <citation type="journal article" date="2019" name="Int. J. Syst. Evol. Microbiol.">
        <title>The Global Catalogue of Microorganisms (GCM) 10K type strain sequencing project: providing services to taxonomists for standard genome sequencing and annotation.</title>
        <authorList>
            <consortium name="The Broad Institute Genomics Platform"/>
            <consortium name="The Broad Institute Genome Sequencing Center for Infectious Disease"/>
            <person name="Wu L."/>
            <person name="Ma J."/>
        </authorList>
    </citation>
    <scope>NUCLEOTIDE SEQUENCE [LARGE SCALE GENOMIC DNA]</scope>
    <source>
        <strain evidence="5">CCUG 50349</strain>
    </source>
</reference>
<dbReference type="SUPFAM" id="SSF54106">
    <property type="entry name" value="LysM domain"/>
    <property type="match status" value="4"/>
</dbReference>
<keyword evidence="2" id="KW-0732">Signal</keyword>
<feature type="coiled-coil region" evidence="1">
    <location>
        <begin position="97"/>
        <end position="135"/>
    </location>
</feature>
<feature type="domain" description="LysM" evidence="3">
    <location>
        <begin position="241"/>
        <end position="285"/>
    </location>
</feature>
<accession>A0ABV9P6S1</accession>
<dbReference type="Proteomes" id="UP001595885">
    <property type="component" value="Unassembled WGS sequence"/>
</dbReference>
<protein>
    <submittedName>
        <fullName evidence="4">LysM peptidoglycan-binding domain-containing protein</fullName>
    </submittedName>
</protein>
<name>A0ABV9P6S1_9FLAO</name>
<evidence type="ECO:0000259" key="3">
    <source>
        <dbReference type="PROSITE" id="PS51782"/>
    </source>
</evidence>
<dbReference type="Gene3D" id="3.10.350.10">
    <property type="entry name" value="LysM domain"/>
    <property type="match status" value="4"/>
</dbReference>
<feature type="domain" description="LysM" evidence="3">
    <location>
        <begin position="166"/>
        <end position="210"/>
    </location>
</feature>
<evidence type="ECO:0000313" key="5">
    <source>
        <dbReference type="Proteomes" id="UP001595885"/>
    </source>
</evidence>
<dbReference type="PROSITE" id="PS51782">
    <property type="entry name" value="LYSM"/>
    <property type="match status" value="3"/>
</dbReference>
<gene>
    <name evidence="4" type="ORF">ACFO3U_09860</name>
</gene>
<feature type="signal peptide" evidence="2">
    <location>
        <begin position="1"/>
        <end position="35"/>
    </location>
</feature>
<dbReference type="RefSeq" id="WP_379741385.1">
    <property type="nucleotide sequence ID" value="NZ_JBHSGW010000025.1"/>
</dbReference>
<dbReference type="PANTHER" id="PTHR33734:SF22">
    <property type="entry name" value="MEMBRANE-BOUND LYTIC MUREIN TRANSGLYCOSYLASE D"/>
    <property type="match status" value="1"/>
</dbReference>
<organism evidence="4 5">
    <name type="scientific">Flavobacterium ponti</name>
    <dbReference type="NCBI Taxonomy" id="665133"/>
    <lineage>
        <taxon>Bacteria</taxon>
        <taxon>Pseudomonadati</taxon>
        <taxon>Bacteroidota</taxon>
        <taxon>Flavobacteriia</taxon>
        <taxon>Flavobacteriales</taxon>
        <taxon>Flavobacteriaceae</taxon>
        <taxon>Flavobacterium</taxon>
    </lineage>
</organism>
<comment type="caution">
    <text evidence="4">The sequence shown here is derived from an EMBL/GenBank/DDBJ whole genome shotgun (WGS) entry which is preliminary data.</text>
</comment>
<dbReference type="EMBL" id="JBHSGW010000025">
    <property type="protein sequence ID" value="MFC4740296.1"/>
    <property type="molecule type" value="Genomic_DNA"/>
</dbReference>
<feature type="chain" id="PRO_5046949938" evidence="2">
    <location>
        <begin position="36"/>
        <end position="363"/>
    </location>
</feature>
<keyword evidence="1" id="KW-0175">Coiled coil</keyword>
<dbReference type="PANTHER" id="PTHR33734">
    <property type="entry name" value="LYSM DOMAIN-CONTAINING GPI-ANCHORED PROTEIN 2"/>
    <property type="match status" value="1"/>
</dbReference>
<evidence type="ECO:0000256" key="2">
    <source>
        <dbReference type="SAM" id="SignalP"/>
    </source>
</evidence>
<dbReference type="Pfam" id="PF01476">
    <property type="entry name" value="LysM"/>
    <property type="match status" value="4"/>
</dbReference>
<evidence type="ECO:0000313" key="4">
    <source>
        <dbReference type="EMBL" id="MFC4740296.1"/>
    </source>
</evidence>
<dbReference type="SMART" id="SM00257">
    <property type="entry name" value="LysM"/>
    <property type="match status" value="4"/>
</dbReference>
<dbReference type="CDD" id="cd00118">
    <property type="entry name" value="LysM"/>
    <property type="match status" value="4"/>
</dbReference>
<evidence type="ECO:0000256" key="1">
    <source>
        <dbReference type="SAM" id="Coils"/>
    </source>
</evidence>
<dbReference type="InterPro" id="IPR036779">
    <property type="entry name" value="LysM_dom_sf"/>
</dbReference>
<dbReference type="InterPro" id="IPR018392">
    <property type="entry name" value="LysM"/>
</dbReference>
<sequence length="363" mass="41395">MNFKVYKNKNTKLKLISKKLVLILVLLLSFQNAFCQDEEIEIISHKVALGETMLTISKKYLVSPTEIYRLNKKAIDGISEGMILYIPQPVKSQEIIAERKEKREKEKLALLERKKEREEREQKELEEVKQAEAKNTEVLVVDDKNPEYGRREAISKLNISDKKHFIDHEVASGETLNSLSKRYGVSVEEIEAENQKVLKKGLQAGTTLKMPVAKNLFINNEPDEVVSTISSENKNSEKTEITHKVTSGETLYSISRKYDVTLDEIKNENVSVLKNGLQTGEFLKIKTSKAVTINEYNNDNEVVTDNASLNEFSVIKHHVEPKETLYSISRKYNVSVEEIKQQNEAVLSKGLQSGQDILIKVKK</sequence>
<feature type="domain" description="LysM" evidence="3">
    <location>
        <begin position="315"/>
        <end position="359"/>
    </location>
</feature>